<dbReference type="AlphaFoldDB" id="X1DSU0"/>
<accession>X1DSU0</accession>
<sequence length="58" mass="6705">MRSFGDRKLKIVDTVQVVVYKSSNEIIELCSKKGWSTDSRDTIGRENGLIKQFLQWAE</sequence>
<protein>
    <submittedName>
        <fullName evidence="1">Uncharacterized protein</fullName>
    </submittedName>
</protein>
<proteinExistence type="predicted"/>
<dbReference type="EMBL" id="BART01035136">
    <property type="protein sequence ID" value="GAH11325.1"/>
    <property type="molecule type" value="Genomic_DNA"/>
</dbReference>
<comment type="caution">
    <text evidence="1">The sequence shown here is derived from an EMBL/GenBank/DDBJ whole genome shotgun (WGS) entry which is preliminary data.</text>
</comment>
<evidence type="ECO:0000313" key="1">
    <source>
        <dbReference type="EMBL" id="GAH11325.1"/>
    </source>
</evidence>
<feature type="non-terminal residue" evidence="1">
    <location>
        <position position="58"/>
    </location>
</feature>
<organism evidence="1">
    <name type="scientific">marine sediment metagenome</name>
    <dbReference type="NCBI Taxonomy" id="412755"/>
    <lineage>
        <taxon>unclassified sequences</taxon>
        <taxon>metagenomes</taxon>
        <taxon>ecological metagenomes</taxon>
    </lineage>
</organism>
<gene>
    <name evidence="1" type="ORF">S01H4_59799</name>
</gene>
<reference evidence="1" key="1">
    <citation type="journal article" date="2014" name="Front. Microbiol.">
        <title>High frequency of phylogenetically diverse reductive dehalogenase-homologous genes in deep subseafloor sedimentary metagenomes.</title>
        <authorList>
            <person name="Kawai M."/>
            <person name="Futagami T."/>
            <person name="Toyoda A."/>
            <person name="Takaki Y."/>
            <person name="Nishi S."/>
            <person name="Hori S."/>
            <person name="Arai W."/>
            <person name="Tsubouchi T."/>
            <person name="Morono Y."/>
            <person name="Uchiyama I."/>
            <person name="Ito T."/>
            <person name="Fujiyama A."/>
            <person name="Inagaki F."/>
            <person name="Takami H."/>
        </authorList>
    </citation>
    <scope>NUCLEOTIDE SEQUENCE</scope>
    <source>
        <strain evidence="1">Expedition CK06-06</strain>
    </source>
</reference>
<name>X1DSU0_9ZZZZ</name>